<dbReference type="Proteomes" id="UP000226431">
    <property type="component" value="Unassembled WGS sequence"/>
</dbReference>
<evidence type="ECO:0000256" key="1">
    <source>
        <dbReference type="SAM" id="SignalP"/>
    </source>
</evidence>
<keyword evidence="1" id="KW-0732">Signal</keyword>
<keyword evidence="3" id="KW-1185">Reference proteome</keyword>
<comment type="caution">
    <text evidence="2">The sequence shown here is derived from an EMBL/GenBank/DDBJ whole genome shotgun (WGS) entry which is preliminary data.</text>
</comment>
<dbReference type="AlphaFoldDB" id="A0A2C5YYV8"/>
<feature type="chain" id="PRO_5012903183" evidence="1">
    <location>
        <begin position="17"/>
        <end position="338"/>
    </location>
</feature>
<dbReference type="OrthoDB" id="3641682at2759"/>
<dbReference type="EMBL" id="NJES01000254">
    <property type="protein sequence ID" value="PHH74765.1"/>
    <property type="molecule type" value="Genomic_DNA"/>
</dbReference>
<sequence>MLRHLVLLALGPLTGAAPNVNVLDRGQLVHIQWHLDKITDERSLSIMDESRTNVLAHSCTAQIKKGSEIVSVDVDGDAVGSMTVEGNIYSVHTDLHHSGITCNSLYGADMSFFDCEIVLSSSTQLNLLEVAALENCFSRPGAGSLHGALEHIVTASGLVAARGVGGPELNKTAYEDGDLDSGLGVSSETLLGKRGGGCGMRAKTSELVGNGNPHQNWLHKQISENMDCGDGTCTVGWIQTTSFTITATLGAAFTWTSGGFNVQWSRATGNSYMAHTAYTVRAVETGACQRTWKSHPFIIWSPNRNNAGGGHYCVRGSYCRNLGDHYWDMAAHTPGGPP</sequence>
<name>A0A2C5YYV8_9HYPO</name>
<protein>
    <submittedName>
        <fullName evidence="2">Uncharacterized protein</fullName>
    </submittedName>
</protein>
<gene>
    <name evidence="2" type="ORF">CDD80_2863</name>
</gene>
<evidence type="ECO:0000313" key="3">
    <source>
        <dbReference type="Proteomes" id="UP000226431"/>
    </source>
</evidence>
<reference evidence="2 3" key="1">
    <citation type="submission" date="2017-06" db="EMBL/GenBank/DDBJ databases">
        <title>Ant-infecting Ophiocordyceps genomes reveal a high diversity of potential behavioral manipulation genes and a possible major role for enterotoxins.</title>
        <authorList>
            <person name="De Bekker C."/>
            <person name="Evans H.C."/>
            <person name="Brachmann A."/>
            <person name="Hughes D.P."/>
        </authorList>
    </citation>
    <scope>NUCLEOTIDE SEQUENCE [LARGE SCALE GENOMIC DNA]</scope>
    <source>
        <strain evidence="2 3">Map16</strain>
    </source>
</reference>
<proteinExistence type="predicted"/>
<evidence type="ECO:0000313" key="2">
    <source>
        <dbReference type="EMBL" id="PHH74765.1"/>
    </source>
</evidence>
<organism evidence="2 3">
    <name type="scientific">Ophiocordyceps camponoti-rufipedis</name>
    <dbReference type="NCBI Taxonomy" id="2004952"/>
    <lineage>
        <taxon>Eukaryota</taxon>
        <taxon>Fungi</taxon>
        <taxon>Dikarya</taxon>
        <taxon>Ascomycota</taxon>
        <taxon>Pezizomycotina</taxon>
        <taxon>Sordariomycetes</taxon>
        <taxon>Hypocreomycetidae</taxon>
        <taxon>Hypocreales</taxon>
        <taxon>Ophiocordycipitaceae</taxon>
        <taxon>Ophiocordyceps</taxon>
    </lineage>
</organism>
<accession>A0A2C5YYV8</accession>
<feature type="signal peptide" evidence="1">
    <location>
        <begin position="1"/>
        <end position="16"/>
    </location>
</feature>